<gene>
    <name evidence="3" type="ORF">SAMN05216431_102211</name>
</gene>
<evidence type="ECO:0000259" key="1">
    <source>
        <dbReference type="Pfam" id="PF06054"/>
    </source>
</evidence>
<name>A0ABY1A9X9_9LACO</name>
<reference evidence="3 4" key="1">
    <citation type="submission" date="2016-10" db="EMBL/GenBank/DDBJ databases">
        <authorList>
            <person name="Varghese N."/>
            <person name="Submissions S."/>
        </authorList>
    </citation>
    <scope>NUCLEOTIDE SEQUENCE [LARGE SCALE GENOMIC DNA]</scope>
    <source>
        <strain evidence="3 4">WC1T17</strain>
    </source>
</reference>
<feature type="domain" description="Competence protein CoiA nuclease-like" evidence="1">
    <location>
        <begin position="58"/>
        <end position="180"/>
    </location>
</feature>
<protein>
    <submittedName>
        <fullName evidence="3">Competence protein CoiA</fullName>
    </submittedName>
</protein>
<sequence length="315" mass="37207">MLYALDDKGHLIGAKDAVAKQTYFCSGCKKAVYVKKGRIKNPHFAHYRQACDMFSEAETAIHLQGKKLLAQWLKDLGYQPQIEAYLTDLKQRPDLLIKRTKNMLALEYQCSPIGEKRYWQRTKGYWQKGLKVCWILGMKYRLHKYLTASVAKFINWHPAVGFYLLFLDVKLGRLELDYNIQTASFLPVYYQRAYFNNLQELRAFFCKAKPNKLTLNQQQRSYQILKLRQKLVRSKGLVHQIQTECYLQKIDCFQLLTSCLDEALSAPIYRTPLCFIRALIYLKPQFKKQILCKQCYFMPLITKKLKQKSFLWVDF</sequence>
<dbReference type="InterPro" id="IPR057253">
    <property type="entry name" value="CoiA-like_N"/>
</dbReference>
<evidence type="ECO:0000313" key="4">
    <source>
        <dbReference type="Proteomes" id="UP000182089"/>
    </source>
</evidence>
<organism evidence="3 4">
    <name type="scientific">Ligilactobacillus ruminis</name>
    <dbReference type="NCBI Taxonomy" id="1623"/>
    <lineage>
        <taxon>Bacteria</taxon>
        <taxon>Bacillati</taxon>
        <taxon>Bacillota</taxon>
        <taxon>Bacilli</taxon>
        <taxon>Lactobacillales</taxon>
        <taxon>Lactobacillaceae</taxon>
        <taxon>Ligilactobacillus</taxon>
    </lineage>
</organism>
<accession>A0ABY1A9X9</accession>
<evidence type="ECO:0000313" key="3">
    <source>
        <dbReference type="EMBL" id="SEM43261.1"/>
    </source>
</evidence>
<evidence type="ECO:0000259" key="2">
    <source>
        <dbReference type="Pfam" id="PF25164"/>
    </source>
</evidence>
<comment type="caution">
    <text evidence="3">The sequence shown here is derived from an EMBL/GenBank/DDBJ whole genome shotgun (WGS) entry which is preliminary data.</text>
</comment>
<feature type="domain" description="Competence protein CoiA-like N-terminal" evidence="2">
    <location>
        <begin position="19"/>
        <end position="53"/>
    </location>
</feature>
<dbReference type="Proteomes" id="UP000182089">
    <property type="component" value="Unassembled WGS sequence"/>
</dbReference>
<dbReference type="Pfam" id="PF06054">
    <property type="entry name" value="CoiA_nuc"/>
    <property type="match status" value="1"/>
</dbReference>
<dbReference type="InterPro" id="IPR021176">
    <property type="entry name" value="Competence-induced_CoiA"/>
</dbReference>
<dbReference type="InterPro" id="IPR010330">
    <property type="entry name" value="CoiA_nuc"/>
</dbReference>
<proteinExistence type="predicted"/>
<dbReference type="Pfam" id="PF25164">
    <property type="entry name" value="CoiA_N"/>
    <property type="match status" value="1"/>
</dbReference>
<dbReference type="EMBL" id="FOCC01000002">
    <property type="protein sequence ID" value="SEM43261.1"/>
    <property type="molecule type" value="Genomic_DNA"/>
</dbReference>
<dbReference type="PIRSF" id="PIRSF007487">
    <property type="entry name" value="Competence-induced_CoiA_bac"/>
    <property type="match status" value="1"/>
</dbReference>